<name>A0A8T3BRM5_DENNO</name>
<reference evidence="1" key="1">
    <citation type="journal article" date="2022" name="Front. Genet.">
        <title>Chromosome-Scale Assembly of the Dendrobium nobile Genome Provides Insights Into the Molecular Mechanism of the Biosynthesis of the Medicinal Active Ingredient of Dendrobium.</title>
        <authorList>
            <person name="Xu Q."/>
            <person name="Niu S.-C."/>
            <person name="Li K.-L."/>
            <person name="Zheng P.-J."/>
            <person name="Zhang X.-J."/>
            <person name="Jia Y."/>
            <person name="Liu Y."/>
            <person name="Niu Y.-X."/>
            <person name="Yu L.-H."/>
            <person name="Chen D.-F."/>
            <person name="Zhang G.-Q."/>
        </authorList>
    </citation>
    <scope>NUCLEOTIDE SEQUENCE</scope>
    <source>
        <tissue evidence="1">Leaf</tissue>
    </source>
</reference>
<comment type="caution">
    <text evidence="1">The sequence shown here is derived from an EMBL/GenBank/DDBJ whole genome shotgun (WGS) entry which is preliminary data.</text>
</comment>
<dbReference type="EMBL" id="JAGYWB010000007">
    <property type="protein sequence ID" value="KAI0516043.1"/>
    <property type="molecule type" value="Genomic_DNA"/>
</dbReference>
<organism evidence="1 2">
    <name type="scientific">Dendrobium nobile</name>
    <name type="common">Orchid</name>
    <dbReference type="NCBI Taxonomy" id="94219"/>
    <lineage>
        <taxon>Eukaryota</taxon>
        <taxon>Viridiplantae</taxon>
        <taxon>Streptophyta</taxon>
        <taxon>Embryophyta</taxon>
        <taxon>Tracheophyta</taxon>
        <taxon>Spermatophyta</taxon>
        <taxon>Magnoliopsida</taxon>
        <taxon>Liliopsida</taxon>
        <taxon>Asparagales</taxon>
        <taxon>Orchidaceae</taxon>
        <taxon>Epidendroideae</taxon>
        <taxon>Malaxideae</taxon>
        <taxon>Dendrobiinae</taxon>
        <taxon>Dendrobium</taxon>
    </lineage>
</organism>
<keyword evidence="2" id="KW-1185">Reference proteome</keyword>
<proteinExistence type="predicted"/>
<protein>
    <submittedName>
        <fullName evidence="1">Uncharacterized protein</fullName>
    </submittedName>
</protein>
<gene>
    <name evidence="1" type="ORF">KFK09_008715</name>
</gene>
<dbReference type="Proteomes" id="UP000829196">
    <property type="component" value="Unassembled WGS sequence"/>
</dbReference>
<dbReference type="AlphaFoldDB" id="A0A8T3BRM5"/>
<accession>A0A8T3BRM5</accession>
<dbReference type="SMR" id="A0A8T3BRM5"/>
<evidence type="ECO:0000313" key="1">
    <source>
        <dbReference type="EMBL" id="KAI0516043.1"/>
    </source>
</evidence>
<sequence length="129" mass="14793">MNISNLVPTVIIPMLSDSNQELLTSTVREVEKKCEKGMQSNSESVCPSDKSDDQWEECEIISDEERYTLKELNNMGKALSSLGSKDDSDWTFIKIKNRYKRNKRSSKPSTCDIRIIRSVTSYKNISNVY</sequence>
<evidence type="ECO:0000313" key="2">
    <source>
        <dbReference type="Proteomes" id="UP000829196"/>
    </source>
</evidence>